<reference evidence="2" key="1">
    <citation type="journal article" date="2020" name="mSystems">
        <title>Genome- and Community-Level Interaction Insights into Carbon Utilization and Element Cycling Functions of Hydrothermarchaeota in Hydrothermal Sediment.</title>
        <authorList>
            <person name="Zhou Z."/>
            <person name="Liu Y."/>
            <person name="Xu W."/>
            <person name="Pan J."/>
            <person name="Luo Z.H."/>
            <person name="Li M."/>
        </authorList>
    </citation>
    <scope>NUCLEOTIDE SEQUENCE [LARGE SCALE GENOMIC DNA]</scope>
    <source>
        <strain evidence="2">SpSt-26</strain>
    </source>
</reference>
<protein>
    <submittedName>
        <fullName evidence="2">Divalent-cation tolerance protein CutA</fullName>
    </submittedName>
</protein>
<dbReference type="AlphaFoldDB" id="A0A7J2TKF1"/>
<dbReference type="SUPFAM" id="SSF54913">
    <property type="entry name" value="GlnB-like"/>
    <property type="match status" value="1"/>
</dbReference>
<evidence type="ECO:0000256" key="1">
    <source>
        <dbReference type="ARBA" id="ARBA00010169"/>
    </source>
</evidence>
<dbReference type="GO" id="GO:0010038">
    <property type="term" value="P:response to metal ion"/>
    <property type="evidence" value="ECO:0007669"/>
    <property type="project" value="InterPro"/>
</dbReference>
<evidence type="ECO:0000313" key="2">
    <source>
        <dbReference type="EMBL" id="HEH35634.1"/>
    </source>
</evidence>
<gene>
    <name evidence="2" type="ORF">ENP88_05730</name>
</gene>
<dbReference type="Pfam" id="PF03091">
    <property type="entry name" value="CutA1"/>
    <property type="match status" value="1"/>
</dbReference>
<sequence>MYTFVYITASSREEAEKIAKAVLERKLAACVNIFPVKSFFWWENKIEEAEEYGMIVKTKTEKFSELRDFVKSIHSYSVPCICSIPVDRGLREFLDWIDKTVE</sequence>
<dbReference type="EMBL" id="DSLA01000092">
    <property type="protein sequence ID" value="HEH35634.1"/>
    <property type="molecule type" value="Genomic_DNA"/>
</dbReference>
<organism evidence="2">
    <name type="scientific">Archaeoglobus fulgidus</name>
    <dbReference type="NCBI Taxonomy" id="2234"/>
    <lineage>
        <taxon>Archaea</taxon>
        <taxon>Methanobacteriati</taxon>
        <taxon>Methanobacteriota</taxon>
        <taxon>Archaeoglobi</taxon>
        <taxon>Archaeoglobales</taxon>
        <taxon>Archaeoglobaceae</taxon>
        <taxon>Archaeoglobus</taxon>
    </lineage>
</organism>
<accession>A0A7J2TKF1</accession>
<dbReference type="GO" id="GO:0005507">
    <property type="term" value="F:copper ion binding"/>
    <property type="evidence" value="ECO:0007669"/>
    <property type="project" value="TreeGrafter"/>
</dbReference>
<dbReference type="PANTHER" id="PTHR23419:SF8">
    <property type="entry name" value="FI09726P"/>
    <property type="match status" value="1"/>
</dbReference>
<dbReference type="InterPro" id="IPR011322">
    <property type="entry name" value="N-reg_PII-like_a/b"/>
</dbReference>
<dbReference type="Gene3D" id="3.30.70.120">
    <property type="match status" value="1"/>
</dbReference>
<proteinExistence type="inferred from homology"/>
<dbReference type="InterPro" id="IPR015867">
    <property type="entry name" value="N-reg_PII/ATP_PRibTrfase_C"/>
</dbReference>
<dbReference type="PANTHER" id="PTHR23419">
    <property type="entry name" value="DIVALENT CATION TOLERANCE CUTA-RELATED"/>
    <property type="match status" value="1"/>
</dbReference>
<comment type="caution">
    <text evidence="2">The sequence shown here is derived from an EMBL/GenBank/DDBJ whole genome shotgun (WGS) entry which is preliminary data.</text>
</comment>
<name>A0A7J2TKF1_ARCFL</name>
<comment type="similarity">
    <text evidence="1">Belongs to the CutA family.</text>
</comment>
<dbReference type="InterPro" id="IPR004323">
    <property type="entry name" value="Ion_tolerance_CutA"/>
</dbReference>